<gene>
    <name evidence="1" type="ORF">HF320_02895</name>
</gene>
<comment type="caution">
    <text evidence="1">The sequence shown here is derived from an EMBL/GenBank/DDBJ whole genome shotgun (WGS) entry which is preliminary data.</text>
</comment>
<keyword evidence="2" id="KW-1185">Reference proteome</keyword>
<proteinExistence type="predicted"/>
<accession>A0A7X9UB69</accession>
<organism evidence="1 2">
    <name type="scientific">Collinsella acetigenes</name>
    <dbReference type="NCBI Taxonomy" id="2713419"/>
    <lineage>
        <taxon>Bacteria</taxon>
        <taxon>Bacillati</taxon>
        <taxon>Actinomycetota</taxon>
        <taxon>Coriobacteriia</taxon>
        <taxon>Coriobacteriales</taxon>
        <taxon>Coriobacteriaceae</taxon>
        <taxon>Collinsella</taxon>
    </lineage>
</organism>
<evidence type="ECO:0000313" key="1">
    <source>
        <dbReference type="EMBL" id="NMF55284.1"/>
    </source>
</evidence>
<protein>
    <submittedName>
        <fullName evidence="1">Uncharacterized protein</fullName>
    </submittedName>
</protein>
<dbReference type="Proteomes" id="UP000546970">
    <property type="component" value="Unassembled WGS sequence"/>
</dbReference>
<dbReference type="EMBL" id="JABBCP010000001">
    <property type="protein sequence ID" value="NMF55284.1"/>
    <property type="molecule type" value="Genomic_DNA"/>
</dbReference>
<dbReference type="AlphaFoldDB" id="A0A7X9UB69"/>
<reference evidence="1 2" key="1">
    <citation type="submission" date="2020-04" db="EMBL/GenBank/DDBJ databases">
        <title>Collinsella sp. KGMB02528 nov., an anaerobic actinobacterium isolated from human feces.</title>
        <authorList>
            <person name="Han K.-I."/>
            <person name="Eom M.K."/>
            <person name="Kim J.-S."/>
            <person name="Lee K.C."/>
            <person name="Suh M.K."/>
            <person name="Park S.-H."/>
            <person name="Lee J.H."/>
            <person name="Kang S.W."/>
            <person name="Park J.-E."/>
            <person name="Oh B.S."/>
            <person name="Yu S.Y."/>
            <person name="Choi S.-H."/>
            <person name="Lee D.H."/>
            <person name="Yoon H."/>
            <person name="Kim B.-Y."/>
            <person name="Lee J.H."/>
            <person name="Lee J.-S."/>
        </authorList>
    </citation>
    <scope>NUCLEOTIDE SEQUENCE [LARGE SCALE GENOMIC DNA]</scope>
    <source>
        <strain evidence="1 2">KGMB02528</strain>
    </source>
</reference>
<dbReference type="RefSeq" id="WP_169276946.1">
    <property type="nucleotide sequence ID" value="NZ_JABBCP010000001.1"/>
</dbReference>
<sequence length="449" mass="49516">MVDDGSRVFRELCSAFCLENDALRASLGHQNDRSALVAFAQKTVLKAVVQEVELAERMAREEMAREINHFVLAASQRALKAARARTGVVGPIQMNRRYAAFLHIEDSKLLLKRLDQTLAFIEAKVRTDQADLVAGAYAAAGSALLRDVQPLSAIAVCEPEANEADAADRERELVREDVYRSSDLSGAIAASFKSELGDGSAAGDLNDDEVFHAQIEAAIRAAKWARLDALRMRAARAHELVGRKVEPRILPEPPRIACKQTYCTADLVPLLDEVKRAYASYRRFVLDSGMFNAFGSDNRLGKCCGYVSDFSDEYEGELLIGEYCGTVPARPSSSAAIPRVIEEADAPDGDALDVALARMRGFNKRVYRGILDDDPIYFADVFWYGLKKLDRFSEGMVKVDEKAWQNYVDNLARAYAEPAEELATGMDKQQLEGFSKAVKALEKGSKAAR</sequence>
<name>A0A7X9UB69_9ACTN</name>
<evidence type="ECO:0000313" key="2">
    <source>
        <dbReference type="Proteomes" id="UP000546970"/>
    </source>
</evidence>